<accession>A0A1Y1IIG4</accession>
<organism evidence="7 8">
    <name type="scientific">Klebsormidium nitens</name>
    <name type="common">Green alga</name>
    <name type="synonym">Ulothrix nitens</name>
    <dbReference type="NCBI Taxonomy" id="105231"/>
    <lineage>
        <taxon>Eukaryota</taxon>
        <taxon>Viridiplantae</taxon>
        <taxon>Streptophyta</taxon>
        <taxon>Klebsormidiophyceae</taxon>
        <taxon>Klebsormidiales</taxon>
        <taxon>Klebsormidiaceae</taxon>
        <taxon>Klebsormidium</taxon>
    </lineage>
</organism>
<feature type="compositionally biased region" description="Polar residues" evidence="5">
    <location>
        <begin position="284"/>
        <end position="315"/>
    </location>
</feature>
<dbReference type="GO" id="GO:0003677">
    <property type="term" value="F:DNA binding"/>
    <property type="evidence" value="ECO:0007669"/>
    <property type="project" value="UniProtKB-KW"/>
</dbReference>
<feature type="region of interest" description="Disordered" evidence="5">
    <location>
        <begin position="493"/>
        <end position="602"/>
    </location>
</feature>
<evidence type="ECO:0000259" key="6">
    <source>
        <dbReference type="Pfam" id="PF05687"/>
    </source>
</evidence>
<keyword evidence="2" id="KW-0805">Transcription regulation</keyword>
<feature type="region of interest" description="Disordered" evidence="5">
    <location>
        <begin position="34"/>
        <end position="88"/>
    </location>
</feature>
<protein>
    <recommendedName>
        <fullName evidence="6">BES1/BZR1 plant transcription factor N-terminal domain-containing protein</fullName>
    </recommendedName>
</protein>
<dbReference type="EMBL" id="DF237378">
    <property type="protein sequence ID" value="GAQ88447.1"/>
    <property type="molecule type" value="Genomic_DNA"/>
</dbReference>
<dbReference type="GO" id="GO:0006351">
    <property type="term" value="P:DNA-templated transcription"/>
    <property type="evidence" value="ECO:0007669"/>
    <property type="project" value="InterPro"/>
</dbReference>
<feature type="compositionally biased region" description="Basic and acidic residues" evidence="5">
    <location>
        <begin position="590"/>
        <end position="602"/>
    </location>
</feature>
<evidence type="ECO:0000256" key="3">
    <source>
        <dbReference type="ARBA" id="ARBA00023125"/>
    </source>
</evidence>
<keyword evidence="4" id="KW-0804">Transcription</keyword>
<feature type="region of interest" description="Disordered" evidence="5">
    <location>
        <begin position="255"/>
        <end position="349"/>
    </location>
</feature>
<keyword evidence="3" id="KW-0238">DNA-binding</keyword>
<evidence type="ECO:0000256" key="1">
    <source>
        <dbReference type="ARBA" id="ARBA00005909"/>
    </source>
</evidence>
<dbReference type="Proteomes" id="UP000054558">
    <property type="component" value="Unassembled WGS sequence"/>
</dbReference>
<dbReference type="PANTHER" id="PTHR31506:SF2">
    <property type="entry name" value="BES1_BZR1 HOMOLOG PROTEIN 3"/>
    <property type="match status" value="1"/>
</dbReference>
<feature type="compositionally biased region" description="Polar residues" evidence="5">
    <location>
        <begin position="506"/>
        <end position="522"/>
    </location>
</feature>
<dbReference type="Pfam" id="PF05687">
    <property type="entry name" value="BES1_N"/>
    <property type="match status" value="1"/>
</dbReference>
<feature type="domain" description="BES1/BZR1 plant transcription factor N-terminal" evidence="6">
    <location>
        <begin position="412"/>
        <end position="513"/>
    </location>
</feature>
<evidence type="ECO:0000256" key="2">
    <source>
        <dbReference type="ARBA" id="ARBA00023015"/>
    </source>
</evidence>
<proteinExistence type="inferred from homology"/>
<feature type="compositionally biased region" description="Acidic residues" evidence="5">
    <location>
        <begin position="534"/>
        <end position="553"/>
    </location>
</feature>
<evidence type="ECO:0000256" key="5">
    <source>
        <dbReference type="SAM" id="MobiDB-lite"/>
    </source>
</evidence>
<gene>
    <name evidence="7" type="ORF">KFL_004290040</name>
</gene>
<evidence type="ECO:0000313" key="7">
    <source>
        <dbReference type="EMBL" id="GAQ88447.1"/>
    </source>
</evidence>
<evidence type="ECO:0000313" key="8">
    <source>
        <dbReference type="Proteomes" id="UP000054558"/>
    </source>
</evidence>
<feature type="region of interest" description="Disordered" evidence="5">
    <location>
        <begin position="388"/>
        <end position="426"/>
    </location>
</feature>
<dbReference type="InterPro" id="IPR033264">
    <property type="entry name" value="BZR"/>
</dbReference>
<dbReference type="OrthoDB" id="775852at2759"/>
<dbReference type="GO" id="GO:0003700">
    <property type="term" value="F:DNA-binding transcription factor activity"/>
    <property type="evidence" value="ECO:0007669"/>
    <property type="project" value="InterPro"/>
</dbReference>
<comment type="similarity">
    <text evidence="1">Belongs to the BZR/LAT61 family.</text>
</comment>
<sequence length="633" mass="66886">MLVAMHKSAIFGSGAKLGDLSTGQARWALWASRERGRGRGSSRVRVMATDGATDPKAEPDEQPAASSRIKHETQPPPKTTPVASQLPNSTYRHANTTPPGFVNSIGNPPTKTIDTAGDIEVKSEGAVQLDVSNLPSAVPFEIPVVEGKHRSGQSGSQPAPIHIPRYRKSNRPVDWKLLPPTSMNSRLIAEQQGESVNGLLPGGLNGFLPGGLNGPLLSSVNGPLQSSVNSPVLPRLLMAGIHHPTSPYAVKAFENQTPSGLNSPRDSTGVNRPSAGEEPRPAALQQQLGVNSPKTEPRSANNGSVAQQTDSVNSHQKGHQRPILPAQPPGASHVAGAQGMPQPPMMMHPQHPNLYTVAGSFPNLSFSPTGGPVPAPGQVLQLNFSHQTQQYAPSSGTNPASTPTRRPPNMIGEVPKAKDAEKRRDRERVRRAIMANIISGLRNYGGYGLPSTAPDIEYIRALLREAGYVTHIDGTTYRRGAVPPVNVEPIIDAGTSSREDYGAQDTPPSTSMRGADQANSFRQEAEGNASDNQPGEEDNRDDTGADTDTEEMTGGDNRGGLAGGGGESGMERTPGEGSPVVFSGRGNEIGAERRPGEENHASKLEDELLEGGLGKRLLEFVNGGADAKKLRSS</sequence>
<feature type="compositionally biased region" description="Basic and acidic residues" evidence="5">
    <location>
        <begin position="415"/>
        <end position="426"/>
    </location>
</feature>
<evidence type="ECO:0000256" key="4">
    <source>
        <dbReference type="ARBA" id="ARBA00023163"/>
    </source>
</evidence>
<feature type="compositionally biased region" description="Polar residues" evidence="5">
    <location>
        <begin position="388"/>
        <end position="404"/>
    </location>
</feature>
<dbReference type="InterPro" id="IPR008540">
    <property type="entry name" value="BES1_N"/>
</dbReference>
<dbReference type="PANTHER" id="PTHR31506">
    <property type="entry name" value="BES1/BZR1 HOMOLOG PROTEIN 3-RELATED"/>
    <property type="match status" value="1"/>
</dbReference>
<dbReference type="GO" id="GO:0009742">
    <property type="term" value="P:brassinosteroid mediated signaling pathway"/>
    <property type="evidence" value="ECO:0007669"/>
    <property type="project" value="InterPro"/>
</dbReference>
<dbReference type="AlphaFoldDB" id="A0A1Y1IIG4"/>
<feature type="compositionally biased region" description="Polar residues" evidence="5">
    <location>
        <begin position="255"/>
        <end position="271"/>
    </location>
</feature>
<feature type="compositionally biased region" description="Gly residues" evidence="5">
    <location>
        <begin position="556"/>
        <end position="568"/>
    </location>
</feature>
<reference evidence="7 8" key="1">
    <citation type="journal article" date="2014" name="Nat. Commun.">
        <title>Klebsormidium flaccidum genome reveals primary factors for plant terrestrial adaptation.</title>
        <authorList>
            <person name="Hori K."/>
            <person name="Maruyama F."/>
            <person name="Fujisawa T."/>
            <person name="Togashi T."/>
            <person name="Yamamoto N."/>
            <person name="Seo M."/>
            <person name="Sato S."/>
            <person name="Yamada T."/>
            <person name="Mori H."/>
            <person name="Tajima N."/>
            <person name="Moriyama T."/>
            <person name="Ikeuchi M."/>
            <person name="Watanabe M."/>
            <person name="Wada H."/>
            <person name="Kobayashi K."/>
            <person name="Saito M."/>
            <person name="Masuda T."/>
            <person name="Sasaki-Sekimoto Y."/>
            <person name="Mashiguchi K."/>
            <person name="Awai K."/>
            <person name="Shimojima M."/>
            <person name="Masuda S."/>
            <person name="Iwai M."/>
            <person name="Nobusawa T."/>
            <person name="Narise T."/>
            <person name="Kondo S."/>
            <person name="Saito H."/>
            <person name="Sato R."/>
            <person name="Murakawa M."/>
            <person name="Ihara Y."/>
            <person name="Oshima-Yamada Y."/>
            <person name="Ohtaka K."/>
            <person name="Satoh M."/>
            <person name="Sonobe K."/>
            <person name="Ishii M."/>
            <person name="Ohtani R."/>
            <person name="Kanamori-Sato M."/>
            <person name="Honoki R."/>
            <person name="Miyazaki D."/>
            <person name="Mochizuki H."/>
            <person name="Umetsu J."/>
            <person name="Higashi K."/>
            <person name="Shibata D."/>
            <person name="Kamiya Y."/>
            <person name="Sato N."/>
            <person name="Nakamura Y."/>
            <person name="Tabata S."/>
            <person name="Ida S."/>
            <person name="Kurokawa K."/>
            <person name="Ohta H."/>
        </authorList>
    </citation>
    <scope>NUCLEOTIDE SEQUENCE [LARGE SCALE GENOMIC DNA]</scope>
    <source>
        <strain evidence="7 8">NIES-2285</strain>
    </source>
</reference>
<keyword evidence="8" id="KW-1185">Reference proteome</keyword>
<name>A0A1Y1IIG4_KLENI</name>